<dbReference type="RefSeq" id="WP_185885857.1">
    <property type="nucleotide sequence ID" value="NZ_CP060053.1"/>
</dbReference>
<evidence type="ECO:0000313" key="1">
    <source>
        <dbReference type="EMBL" id="QNE07110.1"/>
    </source>
</evidence>
<dbReference type="Proteomes" id="UP000515297">
    <property type="component" value="Plasmid plas1"/>
</dbReference>
<evidence type="ECO:0000313" key="2">
    <source>
        <dbReference type="Proteomes" id="UP000515297"/>
    </source>
</evidence>
<dbReference type="GO" id="GO:0020037">
    <property type="term" value="F:heme binding"/>
    <property type="evidence" value="ECO:0007669"/>
    <property type="project" value="InterPro"/>
</dbReference>
<dbReference type="Gene3D" id="1.10.490.10">
    <property type="entry name" value="Globins"/>
    <property type="match status" value="1"/>
</dbReference>
<name>A0A7G6VZE5_9SPHN</name>
<dbReference type="InterPro" id="IPR009050">
    <property type="entry name" value="Globin-like_sf"/>
</dbReference>
<dbReference type="GO" id="GO:0019825">
    <property type="term" value="F:oxygen binding"/>
    <property type="evidence" value="ECO:0007669"/>
    <property type="project" value="InterPro"/>
</dbReference>
<proteinExistence type="predicted"/>
<keyword evidence="1" id="KW-0614">Plasmid</keyword>
<sequence>MGTAKIDEASLRNTVEAFYARVRKDEQLGPLFNDAIDDWPEHLDRLAAFWSSVMLGTGRYKGQPVPAHLRHRDQMSPELFGRWLEIWARTTDETMPPSAARALQEKARRIAQSLQLALFFRLDTDAPSRAPRAAVEAN</sequence>
<organism evidence="1 2">
    <name type="scientific">Croceicoccus marinus</name>
    <dbReference type="NCBI Taxonomy" id="450378"/>
    <lineage>
        <taxon>Bacteria</taxon>
        <taxon>Pseudomonadati</taxon>
        <taxon>Pseudomonadota</taxon>
        <taxon>Alphaproteobacteria</taxon>
        <taxon>Sphingomonadales</taxon>
        <taxon>Erythrobacteraceae</taxon>
        <taxon>Croceicoccus</taxon>
    </lineage>
</organism>
<geneLocation type="plasmid" evidence="1 2">
    <name>plas1</name>
</geneLocation>
<accession>A0A7G6VZE5</accession>
<reference evidence="1 2" key="1">
    <citation type="submission" date="2020-08" db="EMBL/GenBank/DDBJ databases">
        <authorList>
            <person name="Liu G."/>
            <person name="Sun C."/>
        </authorList>
    </citation>
    <scope>NUCLEOTIDE SEQUENCE [LARGE SCALE GENOMIC DNA]</scope>
    <source>
        <strain evidence="1 2">OT19</strain>
        <plasmid evidence="1 2">plas1</plasmid>
    </source>
</reference>
<dbReference type="InterPro" id="IPR012292">
    <property type="entry name" value="Globin/Proto"/>
</dbReference>
<dbReference type="AlphaFoldDB" id="A0A7G6VZE5"/>
<dbReference type="CDD" id="cd08916">
    <property type="entry name" value="TrHb3_P"/>
    <property type="match status" value="1"/>
</dbReference>
<protein>
    <submittedName>
        <fullName evidence="1">Group III truncated hemoglobin</fullName>
    </submittedName>
</protein>
<gene>
    <name evidence="1" type="ORF">H4O24_19015</name>
</gene>
<dbReference type="EMBL" id="CP060053">
    <property type="protein sequence ID" value="QNE07110.1"/>
    <property type="molecule type" value="Genomic_DNA"/>
</dbReference>
<dbReference type="SUPFAM" id="SSF46458">
    <property type="entry name" value="Globin-like"/>
    <property type="match status" value="1"/>
</dbReference>